<dbReference type="SUPFAM" id="SSF52161">
    <property type="entry name" value="Ribosomal protein L13"/>
    <property type="match status" value="1"/>
</dbReference>
<accession>A0A6N7EIJ0</accession>
<dbReference type="Proteomes" id="UP000437709">
    <property type="component" value="Unassembled WGS sequence"/>
</dbReference>
<dbReference type="GO" id="GO:0003735">
    <property type="term" value="F:structural constituent of ribosome"/>
    <property type="evidence" value="ECO:0007669"/>
    <property type="project" value="InterPro"/>
</dbReference>
<name>A0A6N7EIJ0_9MICO</name>
<dbReference type="InterPro" id="IPR005823">
    <property type="entry name" value="Ribosomal_uL13_bac-type"/>
</dbReference>
<evidence type="ECO:0000256" key="2">
    <source>
        <dbReference type="ARBA" id="ARBA00022980"/>
    </source>
</evidence>
<dbReference type="EMBL" id="WHPC01000013">
    <property type="protein sequence ID" value="MPV36547.1"/>
    <property type="molecule type" value="Genomic_DNA"/>
</dbReference>
<comment type="similarity">
    <text evidence="1 5 6">Belongs to the universal ribosomal protein uL13 family.</text>
</comment>
<evidence type="ECO:0000313" key="8">
    <source>
        <dbReference type="EMBL" id="MPV36547.1"/>
    </source>
</evidence>
<evidence type="ECO:0000256" key="6">
    <source>
        <dbReference type="RuleBase" id="RU003877"/>
    </source>
</evidence>
<dbReference type="CDD" id="cd00392">
    <property type="entry name" value="Ribosomal_L13"/>
    <property type="match status" value="1"/>
</dbReference>
<dbReference type="FunFam" id="3.90.1180.10:FF:000001">
    <property type="entry name" value="50S ribosomal protein L13"/>
    <property type="match status" value="1"/>
</dbReference>
<dbReference type="GO" id="GO:0017148">
    <property type="term" value="P:negative regulation of translation"/>
    <property type="evidence" value="ECO:0007669"/>
    <property type="project" value="TreeGrafter"/>
</dbReference>
<dbReference type="InterPro" id="IPR023563">
    <property type="entry name" value="Ribosomal_uL13_CS"/>
</dbReference>
<comment type="function">
    <text evidence="5 7">This protein is one of the early assembly proteins of the 50S ribosomal subunit, although it is not seen to bind rRNA by itself. It is important during the early stages of 50S assembly.</text>
</comment>
<gene>
    <name evidence="5 7 8" type="primary">rplM</name>
    <name evidence="8" type="ORF">GB881_05675</name>
</gene>
<dbReference type="PANTHER" id="PTHR11545:SF2">
    <property type="entry name" value="LARGE RIBOSOMAL SUBUNIT PROTEIN UL13M"/>
    <property type="match status" value="1"/>
</dbReference>
<reference evidence="8 9" key="1">
    <citation type="submission" date="2019-10" db="EMBL/GenBank/DDBJ databases">
        <title>Georgenia wutianyii sp. nov. and Georgenia yuyongxinii sp. nov. isolated from plateau pika (Ochotona curzoniae) in the Qinghai-Tibet plateau of China.</title>
        <authorList>
            <person name="Tian Z."/>
        </authorList>
    </citation>
    <scope>NUCLEOTIDE SEQUENCE [LARGE SCALE GENOMIC DNA]</scope>
    <source>
        <strain evidence="8 9">JCM 19765</strain>
    </source>
</reference>
<dbReference type="PANTHER" id="PTHR11545">
    <property type="entry name" value="RIBOSOMAL PROTEIN L13"/>
    <property type="match status" value="1"/>
</dbReference>
<dbReference type="Pfam" id="PF00572">
    <property type="entry name" value="Ribosomal_L13"/>
    <property type="match status" value="1"/>
</dbReference>
<evidence type="ECO:0000313" key="9">
    <source>
        <dbReference type="Proteomes" id="UP000437709"/>
    </source>
</evidence>
<dbReference type="GO" id="GO:0006412">
    <property type="term" value="P:translation"/>
    <property type="evidence" value="ECO:0007669"/>
    <property type="project" value="UniProtKB-UniRule"/>
</dbReference>
<dbReference type="RefSeq" id="WP_152194710.1">
    <property type="nucleotide sequence ID" value="NZ_VUKD01000002.1"/>
</dbReference>
<evidence type="ECO:0000256" key="4">
    <source>
        <dbReference type="ARBA" id="ARBA00035201"/>
    </source>
</evidence>
<dbReference type="InterPro" id="IPR036899">
    <property type="entry name" value="Ribosomal_uL13_sf"/>
</dbReference>
<dbReference type="PIRSF" id="PIRSF002181">
    <property type="entry name" value="Ribosomal_L13"/>
    <property type="match status" value="1"/>
</dbReference>
<keyword evidence="9" id="KW-1185">Reference proteome</keyword>
<sequence length="147" mass="16150">MRTYTPKPGDVTKNWYVIDATDVVLGRLATQVATLLRGKHKPTFAPHVDNGDFVIVINADKVALTGSKRDNKLAYHHSGYPGGLKATNYTELLAKFPERAVEKAVRGMLPKNSLGRAQISKLKVYAGAEHPHSAQKPQTFEITQVAQ</sequence>
<evidence type="ECO:0000256" key="3">
    <source>
        <dbReference type="ARBA" id="ARBA00023274"/>
    </source>
</evidence>
<dbReference type="AlphaFoldDB" id="A0A6N7EIJ0"/>
<evidence type="ECO:0000256" key="1">
    <source>
        <dbReference type="ARBA" id="ARBA00006227"/>
    </source>
</evidence>
<comment type="caution">
    <text evidence="8">The sequence shown here is derived from an EMBL/GenBank/DDBJ whole genome shotgun (WGS) entry which is preliminary data.</text>
</comment>
<organism evidence="8 9">
    <name type="scientific">Georgenia subflava</name>
    <dbReference type="NCBI Taxonomy" id="1622177"/>
    <lineage>
        <taxon>Bacteria</taxon>
        <taxon>Bacillati</taxon>
        <taxon>Actinomycetota</taxon>
        <taxon>Actinomycetes</taxon>
        <taxon>Micrococcales</taxon>
        <taxon>Bogoriellaceae</taxon>
        <taxon>Georgenia</taxon>
    </lineage>
</organism>
<dbReference type="Gene3D" id="3.90.1180.10">
    <property type="entry name" value="Ribosomal protein L13"/>
    <property type="match status" value="1"/>
</dbReference>
<dbReference type="NCBIfam" id="TIGR01066">
    <property type="entry name" value="rplM_bact"/>
    <property type="match status" value="1"/>
</dbReference>
<dbReference type="HAMAP" id="MF_01366">
    <property type="entry name" value="Ribosomal_uL13"/>
    <property type="match status" value="1"/>
</dbReference>
<dbReference type="GO" id="GO:0003729">
    <property type="term" value="F:mRNA binding"/>
    <property type="evidence" value="ECO:0007669"/>
    <property type="project" value="UniProtKB-ARBA"/>
</dbReference>
<dbReference type="PROSITE" id="PS00783">
    <property type="entry name" value="RIBOSOMAL_L13"/>
    <property type="match status" value="1"/>
</dbReference>
<keyword evidence="2 5" id="KW-0689">Ribosomal protein</keyword>
<comment type="subunit">
    <text evidence="5">Part of the 50S ribosomal subunit.</text>
</comment>
<dbReference type="GO" id="GO:0022625">
    <property type="term" value="C:cytosolic large ribosomal subunit"/>
    <property type="evidence" value="ECO:0007669"/>
    <property type="project" value="TreeGrafter"/>
</dbReference>
<protein>
    <recommendedName>
        <fullName evidence="4 5">Large ribosomal subunit protein uL13</fullName>
    </recommendedName>
</protein>
<proteinExistence type="inferred from homology"/>
<evidence type="ECO:0000256" key="7">
    <source>
        <dbReference type="RuleBase" id="RU003878"/>
    </source>
</evidence>
<dbReference type="InterPro" id="IPR005822">
    <property type="entry name" value="Ribosomal_uL13"/>
</dbReference>
<keyword evidence="3 5" id="KW-0687">Ribonucleoprotein</keyword>
<evidence type="ECO:0000256" key="5">
    <source>
        <dbReference type="HAMAP-Rule" id="MF_01366"/>
    </source>
</evidence>